<evidence type="ECO:0000259" key="7">
    <source>
        <dbReference type="Pfam" id="PF12698"/>
    </source>
</evidence>
<reference evidence="8 9" key="1">
    <citation type="submission" date="2017-08" db="EMBL/GenBank/DDBJ databases">
        <title>Infants hospitalized years apart are colonized by the same room-sourced microbial strains.</title>
        <authorList>
            <person name="Brooks B."/>
            <person name="Olm M.R."/>
            <person name="Firek B.A."/>
            <person name="Baker R."/>
            <person name="Thomas B.C."/>
            <person name="Morowitz M.J."/>
            <person name="Banfield J.F."/>
        </authorList>
    </citation>
    <scope>NUCLEOTIDE SEQUENCE [LARGE SCALE GENOMIC DNA]</scope>
    <source>
        <strain evidence="8">S2_003_000_R2_4</strain>
    </source>
</reference>
<keyword evidence="4 6" id="KW-1133">Transmembrane helix</keyword>
<feature type="domain" description="ABC-2 type transporter transmembrane" evidence="7">
    <location>
        <begin position="25"/>
        <end position="368"/>
    </location>
</feature>
<dbReference type="InterPro" id="IPR051449">
    <property type="entry name" value="ABC-2_transporter_component"/>
</dbReference>
<dbReference type="AlphaFoldDB" id="A0A2W5VMU0"/>
<feature type="transmembrane region" description="Helical" evidence="6">
    <location>
        <begin position="298"/>
        <end position="319"/>
    </location>
</feature>
<dbReference type="Proteomes" id="UP000249393">
    <property type="component" value="Unassembled WGS sequence"/>
</dbReference>
<dbReference type="Gene3D" id="3.40.1710.10">
    <property type="entry name" value="abc type-2 transporter like domain"/>
    <property type="match status" value="1"/>
</dbReference>
<keyword evidence="5 6" id="KW-0472">Membrane</keyword>
<organism evidence="8 9">
    <name type="scientific">Caulobacter segnis</name>
    <dbReference type="NCBI Taxonomy" id="88688"/>
    <lineage>
        <taxon>Bacteria</taxon>
        <taxon>Pseudomonadati</taxon>
        <taxon>Pseudomonadota</taxon>
        <taxon>Alphaproteobacteria</taxon>
        <taxon>Caulobacterales</taxon>
        <taxon>Caulobacteraceae</taxon>
        <taxon>Caulobacter</taxon>
    </lineage>
</organism>
<accession>A0A2W5VMU0</accession>
<keyword evidence="2" id="KW-1003">Cell membrane</keyword>
<dbReference type="Pfam" id="PF12698">
    <property type="entry name" value="ABC2_membrane_3"/>
    <property type="match status" value="1"/>
</dbReference>
<dbReference type="PANTHER" id="PTHR30294:SF47">
    <property type="entry name" value="INNER MEMBRANE TRANSPORT PERMEASE YHHJ"/>
    <property type="match status" value="1"/>
</dbReference>
<name>A0A2W5VMU0_9CAUL</name>
<evidence type="ECO:0000256" key="1">
    <source>
        <dbReference type="ARBA" id="ARBA00004651"/>
    </source>
</evidence>
<comment type="subcellular location">
    <subcellularLocation>
        <location evidence="1">Cell membrane</location>
        <topology evidence="1">Multi-pass membrane protein</topology>
    </subcellularLocation>
</comment>
<dbReference type="GO" id="GO:0140359">
    <property type="term" value="F:ABC-type transporter activity"/>
    <property type="evidence" value="ECO:0007669"/>
    <property type="project" value="InterPro"/>
</dbReference>
<evidence type="ECO:0000256" key="2">
    <source>
        <dbReference type="ARBA" id="ARBA00022475"/>
    </source>
</evidence>
<evidence type="ECO:0000256" key="3">
    <source>
        <dbReference type="ARBA" id="ARBA00022692"/>
    </source>
</evidence>
<dbReference type="GO" id="GO:0005886">
    <property type="term" value="C:plasma membrane"/>
    <property type="evidence" value="ECO:0007669"/>
    <property type="project" value="UniProtKB-SubCell"/>
</dbReference>
<evidence type="ECO:0000256" key="5">
    <source>
        <dbReference type="ARBA" id="ARBA00023136"/>
    </source>
</evidence>
<dbReference type="PANTHER" id="PTHR30294">
    <property type="entry name" value="MEMBRANE COMPONENT OF ABC TRANSPORTER YHHJ-RELATED"/>
    <property type="match status" value="1"/>
</dbReference>
<feature type="transmembrane region" description="Helical" evidence="6">
    <location>
        <begin position="350"/>
        <end position="371"/>
    </location>
</feature>
<sequence length="379" mass="40557">MAAFARAWRREIAFLVASPWDLGVVVVGPLLLLVVMGWLFLAGSPRHLPVALVDADHSTLSRQLARDLDASGAIRLAAEPADLPSAFALARQGKVWAVVYVPKNADRDALSGVGATIVVYDNASYYSLGALAARGVAEAIGGLSGQIAPRLQRIHNLPQARFTPPAVQATVLFNPGLSYEWFLEALIQPGVLHLMMSCAIVVTIGREFRDATFKTWIAAPREVAPALLGKLAPYVLVFTAWNLAGTAWLCGFRGWGVHGSLLLLTAGQFLMYAAYAALAAFVTVLIKDIPTALSAAAIYGGPAITFSDATLPTLTAPLFTRVLSNLLPFTSYVRLQMEQMFMGSPGADSLRWLTVLALFCAVLFPAACLLLRKPPKAAE</sequence>
<feature type="transmembrane region" description="Helical" evidence="6">
    <location>
        <begin position="12"/>
        <end position="41"/>
    </location>
</feature>
<feature type="transmembrane region" description="Helical" evidence="6">
    <location>
        <begin position="231"/>
        <end position="255"/>
    </location>
</feature>
<evidence type="ECO:0000256" key="4">
    <source>
        <dbReference type="ARBA" id="ARBA00022989"/>
    </source>
</evidence>
<evidence type="ECO:0000256" key="6">
    <source>
        <dbReference type="SAM" id="Phobius"/>
    </source>
</evidence>
<dbReference type="InterPro" id="IPR013525">
    <property type="entry name" value="ABC2_TM"/>
</dbReference>
<dbReference type="EMBL" id="QFQZ01000005">
    <property type="protein sequence ID" value="PZR36665.1"/>
    <property type="molecule type" value="Genomic_DNA"/>
</dbReference>
<keyword evidence="3 6" id="KW-0812">Transmembrane</keyword>
<feature type="transmembrane region" description="Helical" evidence="6">
    <location>
        <begin position="261"/>
        <end position="286"/>
    </location>
</feature>
<gene>
    <name evidence="8" type="ORF">DI526_02895</name>
</gene>
<feature type="transmembrane region" description="Helical" evidence="6">
    <location>
        <begin position="181"/>
        <end position="204"/>
    </location>
</feature>
<evidence type="ECO:0000313" key="9">
    <source>
        <dbReference type="Proteomes" id="UP000249393"/>
    </source>
</evidence>
<proteinExistence type="predicted"/>
<protein>
    <submittedName>
        <fullName evidence="8">ABC transporter permease</fullName>
    </submittedName>
</protein>
<evidence type="ECO:0000313" key="8">
    <source>
        <dbReference type="EMBL" id="PZR36665.1"/>
    </source>
</evidence>
<comment type="caution">
    <text evidence="8">The sequence shown here is derived from an EMBL/GenBank/DDBJ whole genome shotgun (WGS) entry which is preliminary data.</text>
</comment>
<dbReference type="RefSeq" id="WP_184721709.1">
    <property type="nucleotide sequence ID" value="NZ_QFQZ01000005.1"/>
</dbReference>